<proteinExistence type="predicted"/>
<dbReference type="Proteomes" id="UP000887159">
    <property type="component" value="Unassembled WGS sequence"/>
</dbReference>
<evidence type="ECO:0000313" key="2">
    <source>
        <dbReference type="EMBL" id="GFY10192.1"/>
    </source>
</evidence>
<organism evidence="2 3">
    <name type="scientific">Trichonephila clavipes</name>
    <name type="common">Golden silk orbweaver</name>
    <name type="synonym">Nephila clavipes</name>
    <dbReference type="NCBI Taxonomy" id="2585209"/>
    <lineage>
        <taxon>Eukaryota</taxon>
        <taxon>Metazoa</taxon>
        <taxon>Ecdysozoa</taxon>
        <taxon>Arthropoda</taxon>
        <taxon>Chelicerata</taxon>
        <taxon>Arachnida</taxon>
        <taxon>Araneae</taxon>
        <taxon>Araneomorphae</taxon>
        <taxon>Entelegynae</taxon>
        <taxon>Araneoidea</taxon>
        <taxon>Nephilidae</taxon>
        <taxon>Trichonephila</taxon>
    </lineage>
</organism>
<name>A0A8X6V9P4_TRICX</name>
<feature type="region of interest" description="Disordered" evidence="1">
    <location>
        <begin position="45"/>
        <end position="74"/>
    </location>
</feature>
<dbReference type="AlphaFoldDB" id="A0A8X6V9P4"/>
<reference evidence="2" key="1">
    <citation type="submission" date="2020-08" db="EMBL/GenBank/DDBJ databases">
        <title>Multicomponent nature underlies the extraordinary mechanical properties of spider dragline silk.</title>
        <authorList>
            <person name="Kono N."/>
            <person name="Nakamura H."/>
            <person name="Mori M."/>
            <person name="Yoshida Y."/>
            <person name="Ohtoshi R."/>
            <person name="Malay A.D."/>
            <person name="Moran D.A.P."/>
            <person name="Tomita M."/>
            <person name="Numata K."/>
            <person name="Arakawa K."/>
        </authorList>
    </citation>
    <scope>NUCLEOTIDE SEQUENCE</scope>
</reference>
<gene>
    <name evidence="2" type="ORF">TNCV_2628711</name>
</gene>
<sequence length="102" mass="10995">MLRSGGQYDGKTPVFSSQANLVIHRPTEGMKGWVNLPSPRYTRAFGDGPSHFEPWSSDEDDSSAGTPSPNYHTNGTMFEFSTDLTCIASLRGGPLVVQGSNS</sequence>
<comment type="caution">
    <text evidence="2">The sequence shown here is derived from an EMBL/GenBank/DDBJ whole genome shotgun (WGS) entry which is preliminary data.</text>
</comment>
<accession>A0A8X6V9P4</accession>
<evidence type="ECO:0000313" key="3">
    <source>
        <dbReference type="Proteomes" id="UP000887159"/>
    </source>
</evidence>
<evidence type="ECO:0000256" key="1">
    <source>
        <dbReference type="SAM" id="MobiDB-lite"/>
    </source>
</evidence>
<keyword evidence="3" id="KW-1185">Reference proteome</keyword>
<feature type="compositionally biased region" description="Polar residues" evidence="1">
    <location>
        <begin position="63"/>
        <end position="74"/>
    </location>
</feature>
<protein>
    <submittedName>
        <fullName evidence="2">Uncharacterized protein</fullName>
    </submittedName>
</protein>
<dbReference type="EMBL" id="BMAU01021296">
    <property type="protein sequence ID" value="GFY10192.1"/>
    <property type="molecule type" value="Genomic_DNA"/>
</dbReference>